<dbReference type="Proteomes" id="UP000594759">
    <property type="component" value="Chromosome"/>
</dbReference>
<proteinExistence type="predicted"/>
<sequence>MFRDMSWSDILQQGGKGENKAGLAYKKYEHQDLFSSYYPKSHIYKFRTTQKYRVFGFRSEDKFYVLEFDLTHRLSD</sequence>
<keyword evidence="2" id="KW-1185">Reference proteome</keyword>
<organism evidence="1 2">
    <name type="scientific">Pedobacter endophyticus</name>
    <dbReference type="NCBI Taxonomy" id="2789740"/>
    <lineage>
        <taxon>Bacteria</taxon>
        <taxon>Pseudomonadati</taxon>
        <taxon>Bacteroidota</taxon>
        <taxon>Sphingobacteriia</taxon>
        <taxon>Sphingobacteriales</taxon>
        <taxon>Sphingobacteriaceae</taxon>
        <taxon>Pedobacter</taxon>
    </lineage>
</organism>
<dbReference type="EMBL" id="CP064939">
    <property type="protein sequence ID" value="QPH41912.1"/>
    <property type="molecule type" value="Genomic_DNA"/>
</dbReference>
<reference evidence="1 2" key="1">
    <citation type="submission" date="2020-11" db="EMBL/GenBank/DDBJ databases">
        <title>Pedobacter endophytica, an endophytic bacteria isolated form Carex pumila.</title>
        <authorList>
            <person name="Peng Y."/>
            <person name="Jiang L."/>
            <person name="Lee J."/>
        </authorList>
    </citation>
    <scope>NUCLEOTIDE SEQUENCE [LARGE SCALE GENOMIC DNA]</scope>
    <source>
        <strain evidence="1 2">JBR3-12</strain>
    </source>
</reference>
<protein>
    <submittedName>
        <fullName evidence="1">Uncharacterized protein</fullName>
    </submittedName>
</protein>
<gene>
    <name evidence="1" type="ORF">IZT61_17000</name>
</gene>
<evidence type="ECO:0000313" key="1">
    <source>
        <dbReference type="EMBL" id="QPH41912.1"/>
    </source>
</evidence>
<dbReference type="KEGG" id="pex:IZT61_17000"/>
<accession>A0A7S9L3P6</accession>
<name>A0A7S9L3P6_9SPHI</name>
<dbReference type="AlphaFoldDB" id="A0A7S9L3P6"/>
<evidence type="ECO:0000313" key="2">
    <source>
        <dbReference type="Proteomes" id="UP000594759"/>
    </source>
</evidence>